<keyword evidence="3" id="KW-1185">Reference proteome</keyword>
<keyword evidence="1" id="KW-0472">Membrane</keyword>
<sequence length="530" mass="58378">MGGGGGGGGGHNASKERLVSLDVFRGLTVADVLVLLGFKSLTKQSDSYLDSRPVLEVMILVDDAGGVFPAINHSPWDGVTLADFVMPFFLFMVGVSLALTFKQILEPASVVLDSLSSQNICSSAKGFPVALLKSCTRMSCILRWSSNCCGSCYDTVMVAAAAVAMVTAVVVTAVPTAPAYDSYWSWREDRIQVFPMKVSCRFIATRKAFIRALKLFLLGLLLQGGYFHGLNDLSYGVNIEYIRWMGTLQRIAIAYLAVALCEIWLKNDTILNSKLSLLRNYRLQWMVVIFLCVMYTALLYGLTVPDWEYQVPSAKSSIPPKTFLVTCGKRGETGPACNAVGMIDRRILGIQHLYNKPIYRRTKHCSINSPDYGPLPSDAPSWCQAPFEPEGLLSSLMAVVTCLIGLHYGHIIVLFKDHKVRILQWTIPASSLVVIGFAMDFLGMHANKVLYTFSYTCITAGAAGLIFAGIYVLVDVCGYRRPSILLEWMGTHSLTIYVLVACNVLLIAVQGFYWKKPQNNFFRLIGIGSH</sequence>
<feature type="transmembrane region" description="Helical" evidence="1">
    <location>
        <begin position="208"/>
        <end position="227"/>
    </location>
</feature>
<protein>
    <recommendedName>
        <fullName evidence="4">Heparan-alpha-glucosaminide N-acetyltransferase</fullName>
    </recommendedName>
</protein>
<feature type="transmembrane region" description="Helical" evidence="1">
    <location>
        <begin position="449"/>
        <end position="474"/>
    </location>
</feature>
<accession>A0A7J7KUP9</accession>
<dbReference type="AlphaFoldDB" id="A0A7J7KUP9"/>
<feature type="transmembrane region" description="Helical" evidence="1">
    <location>
        <begin position="285"/>
        <end position="303"/>
    </location>
</feature>
<evidence type="ECO:0000256" key="1">
    <source>
        <dbReference type="SAM" id="Phobius"/>
    </source>
</evidence>
<keyword evidence="1" id="KW-1133">Transmembrane helix</keyword>
<proteinExistence type="predicted"/>
<gene>
    <name evidence="2" type="ORF">GIB67_038348</name>
</gene>
<feature type="transmembrane region" description="Helical" evidence="1">
    <location>
        <begin position="84"/>
        <end position="101"/>
    </location>
</feature>
<organism evidence="2 3">
    <name type="scientific">Kingdonia uniflora</name>
    <dbReference type="NCBI Taxonomy" id="39325"/>
    <lineage>
        <taxon>Eukaryota</taxon>
        <taxon>Viridiplantae</taxon>
        <taxon>Streptophyta</taxon>
        <taxon>Embryophyta</taxon>
        <taxon>Tracheophyta</taxon>
        <taxon>Spermatophyta</taxon>
        <taxon>Magnoliopsida</taxon>
        <taxon>Ranunculales</taxon>
        <taxon>Circaeasteraceae</taxon>
        <taxon>Kingdonia</taxon>
    </lineage>
</organism>
<dbReference type="PANTHER" id="PTHR31061:SF24">
    <property type="entry name" value="LD22376P"/>
    <property type="match status" value="1"/>
</dbReference>
<dbReference type="PANTHER" id="PTHR31061">
    <property type="entry name" value="LD22376P"/>
    <property type="match status" value="1"/>
</dbReference>
<feature type="transmembrane region" description="Helical" evidence="1">
    <location>
        <begin position="494"/>
        <end position="514"/>
    </location>
</feature>
<name>A0A7J7KUP9_9MAGN</name>
<feature type="transmembrane region" description="Helical" evidence="1">
    <location>
        <begin position="247"/>
        <end position="265"/>
    </location>
</feature>
<feature type="transmembrane region" description="Helical" evidence="1">
    <location>
        <begin position="422"/>
        <end position="443"/>
    </location>
</feature>
<reference evidence="2 3" key="1">
    <citation type="journal article" date="2020" name="IScience">
        <title>Genome Sequencing of the Endangered Kingdonia uniflora (Circaeasteraceae, Ranunculales) Reveals Potential Mechanisms of Evolutionary Specialization.</title>
        <authorList>
            <person name="Sun Y."/>
            <person name="Deng T."/>
            <person name="Zhang A."/>
            <person name="Moore M.J."/>
            <person name="Landis J.B."/>
            <person name="Lin N."/>
            <person name="Zhang H."/>
            <person name="Zhang X."/>
            <person name="Huang J."/>
            <person name="Zhang X."/>
            <person name="Sun H."/>
            <person name="Wang H."/>
        </authorList>
    </citation>
    <scope>NUCLEOTIDE SEQUENCE [LARGE SCALE GENOMIC DNA]</scope>
    <source>
        <strain evidence="2">TB1705</strain>
        <tissue evidence="2">Leaf</tissue>
    </source>
</reference>
<keyword evidence="1" id="KW-0812">Transmembrane</keyword>
<evidence type="ECO:0000313" key="2">
    <source>
        <dbReference type="EMBL" id="KAF6134057.1"/>
    </source>
</evidence>
<dbReference type="EMBL" id="JACGCM010002893">
    <property type="protein sequence ID" value="KAF6134057.1"/>
    <property type="molecule type" value="Genomic_DNA"/>
</dbReference>
<feature type="transmembrane region" description="Helical" evidence="1">
    <location>
        <begin position="396"/>
        <end position="415"/>
    </location>
</feature>
<evidence type="ECO:0000313" key="3">
    <source>
        <dbReference type="Proteomes" id="UP000541444"/>
    </source>
</evidence>
<dbReference type="Proteomes" id="UP000541444">
    <property type="component" value="Unassembled WGS sequence"/>
</dbReference>
<comment type="caution">
    <text evidence="2">The sequence shown here is derived from an EMBL/GenBank/DDBJ whole genome shotgun (WGS) entry which is preliminary data.</text>
</comment>
<evidence type="ECO:0008006" key="4">
    <source>
        <dbReference type="Google" id="ProtNLM"/>
    </source>
</evidence>
<dbReference type="OrthoDB" id="2149840at2759"/>